<dbReference type="OMA" id="MGPHPKK"/>
<feature type="compositionally biased region" description="Acidic residues" evidence="1">
    <location>
        <begin position="448"/>
        <end position="465"/>
    </location>
</feature>
<dbReference type="AlphaFoldDB" id="A0A7M7GM14"/>
<feature type="region of interest" description="Disordered" evidence="1">
    <location>
        <begin position="498"/>
        <end position="524"/>
    </location>
</feature>
<dbReference type="RefSeq" id="XP_003728603.2">
    <property type="nucleotide sequence ID" value="XM_003728555.3"/>
</dbReference>
<dbReference type="GeneID" id="100889515"/>
<proteinExistence type="predicted"/>
<feature type="compositionally biased region" description="Basic and acidic residues" evidence="1">
    <location>
        <begin position="316"/>
        <end position="332"/>
    </location>
</feature>
<reference evidence="3" key="1">
    <citation type="submission" date="2015-02" db="EMBL/GenBank/DDBJ databases">
        <title>Genome sequencing for Strongylocentrotus purpuratus.</title>
        <authorList>
            <person name="Murali S."/>
            <person name="Liu Y."/>
            <person name="Vee V."/>
            <person name="English A."/>
            <person name="Wang M."/>
            <person name="Skinner E."/>
            <person name="Han Y."/>
            <person name="Muzny D.M."/>
            <person name="Worley K.C."/>
            <person name="Gibbs R.A."/>
        </authorList>
    </citation>
    <scope>NUCLEOTIDE SEQUENCE</scope>
</reference>
<keyword evidence="3" id="KW-1185">Reference proteome</keyword>
<evidence type="ECO:0000313" key="3">
    <source>
        <dbReference type="Proteomes" id="UP000007110"/>
    </source>
</evidence>
<sequence>MSVLGFGSKYSDSATKMQAVVRKEEEMNKAVLSADTEARDTTTLAKERDVKPKVTCRGRNRPIMTRQRSVSVSPDRIVRFTRTAHNEKPTNLRRSLSEIGKSKHVDEHYKGLAPRSRSLDIDLGERSADASSRKNISVSNPPQYHYHRSECEQIKSRSPSLSRSISLTRPIAWFRKRWLFHQLSDSGVLLGDLTSTMHQERKMTRSSSVADVDIKPPSPKSSNESRRNKHQKMGPHPKKKMLRSHSESAIDMKILQSLMKHSSTAPVDDNKPAGIICSNEDFKKIITDSKRHRFGRKRNNTMVIQLETTPEAPAETETHLDNRLSEKEESSTVKDNVSVAQERRGSRDRVIKLPMRQCASDPNSPAHLSEARRDIMRLSPLMLHKNNVNNSSMNINRTVHLSPKALTSRLTKCNANAEELEPMLPKDNNGNHLIEKMQLVDDVVIEEEEEENVDVEKESSEEEQQIENIQTNNANDNESKKKSESAFDAQLLGEAIERHLAMQKSPGRKSPRYGEGRKRSGSLKNMLVQNNSQISARLGSLISRFPFRREGSVSPTNSETGVTV</sequence>
<accession>A0A7M7GM14</accession>
<feature type="compositionally biased region" description="Basic residues" evidence="1">
    <location>
        <begin position="227"/>
        <end position="243"/>
    </location>
</feature>
<organism evidence="2 3">
    <name type="scientific">Strongylocentrotus purpuratus</name>
    <name type="common">Purple sea urchin</name>
    <dbReference type="NCBI Taxonomy" id="7668"/>
    <lineage>
        <taxon>Eukaryota</taxon>
        <taxon>Metazoa</taxon>
        <taxon>Echinodermata</taxon>
        <taxon>Eleutherozoa</taxon>
        <taxon>Echinozoa</taxon>
        <taxon>Echinoidea</taxon>
        <taxon>Euechinoidea</taxon>
        <taxon>Echinacea</taxon>
        <taxon>Camarodonta</taxon>
        <taxon>Echinidea</taxon>
        <taxon>Strongylocentrotidae</taxon>
        <taxon>Strongylocentrotus</taxon>
    </lineage>
</organism>
<feature type="compositionally biased region" description="Basic and acidic residues" evidence="1">
    <location>
        <begin position="117"/>
        <end position="132"/>
    </location>
</feature>
<feature type="compositionally biased region" description="Polar residues" evidence="1">
    <location>
        <begin position="133"/>
        <end position="142"/>
    </location>
</feature>
<feature type="region of interest" description="Disordered" evidence="1">
    <location>
        <begin position="198"/>
        <end position="245"/>
    </location>
</feature>
<protein>
    <submittedName>
        <fullName evidence="2">Uncharacterized protein</fullName>
    </submittedName>
</protein>
<evidence type="ECO:0000313" key="2">
    <source>
        <dbReference type="EnsemblMetazoa" id="XP_003728603"/>
    </source>
</evidence>
<name>A0A7M7GM14_STRPU</name>
<feature type="region of interest" description="Disordered" evidence="1">
    <location>
        <begin position="117"/>
        <end position="150"/>
    </location>
</feature>
<dbReference type="EnsemblMetazoa" id="XM_003728555">
    <property type="protein sequence ID" value="XP_003728603"/>
    <property type="gene ID" value="LOC100889515"/>
</dbReference>
<dbReference type="KEGG" id="spu:100889515"/>
<evidence type="ECO:0000256" key="1">
    <source>
        <dbReference type="SAM" id="MobiDB-lite"/>
    </source>
</evidence>
<feature type="region of interest" description="Disordered" evidence="1">
    <location>
        <begin position="448"/>
        <end position="485"/>
    </location>
</feature>
<dbReference type="InParanoid" id="A0A7M7GM14"/>
<reference evidence="2" key="2">
    <citation type="submission" date="2021-01" db="UniProtKB">
        <authorList>
            <consortium name="EnsemblMetazoa"/>
        </authorList>
    </citation>
    <scope>IDENTIFICATION</scope>
</reference>
<dbReference type="OrthoDB" id="10072426at2759"/>
<feature type="region of interest" description="Disordered" evidence="1">
    <location>
        <begin position="310"/>
        <end position="332"/>
    </location>
</feature>
<dbReference type="Proteomes" id="UP000007110">
    <property type="component" value="Unassembled WGS sequence"/>
</dbReference>